<gene>
    <name evidence="7" type="ORF">LIN78_14140</name>
</gene>
<feature type="transmembrane region" description="Helical" evidence="6">
    <location>
        <begin position="88"/>
        <end position="112"/>
    </location>
</feature>
<keyword evidence="2" id="KW-1003">Cell membrane</keyword>
<keyword evidence="8" id="KW-1185">Reference proteome</keyword>
<name>A0ABS8D930_9NEIS</name>
<evidence type="ECO:0000256" key="1">
    <source>
        <dbReference type="ARBA" id="ARBA00004651"/>
    </source>
</evidence>
<dbReference type="Proteomes" id="UP001165395">
    <property type="component" value="Unassembled WGS sequence"/>
</dbReference>
<comment type="caution">
    <text evidence="7">The sequence shown here is derived from an EMBL/GenBank/DDBJ whole genome shotgun (WGS) entry which is preliminary data.</text>
</comment>
<accession>A0ABS8D930</accession>
<evidence type="ECO:0000256" key="5">
    <source>
        <dbReference type="ARBA" id="ARBA00023136"/>
    </source>
</evidence>
<reference evidence="7" key="1">
    <citation type="submission" date="2021-10" db="EMBL/GenBank/DDBJ databases">
        <title>The complete genome sequence of Leeia sp. TBRC 13508.</title>
        <authorList>
            <person name="Charoenyingcharoen P."/>
            <person name="Yukphan P."/>
        </authorList>
    </citation>
    <scope>NUCLEOTIDE SEQUENCE</scope>
    <source>
        <strain evidence="7">TBRC 13508</strain>
    </source>
</reference>
<protein>
    <submittedName>
        <fullName evidence="7">CidA/LrgA family protein</fullName>
    </submittedName>
</protein>
<evidence type="ECO:0000256" key="6">
    <source>
        <dbReference type="SAM" id="Phobius"/>
    </source>
</evidence>
<evidence type="ECO:0000313" key="7">
    <source>
        <dbReference type="EMBL" id="MCB6184684.1"/>
    </source>
</evidence>
<feature type="transmembrane region" description="Helical" evidence="6">
    <location>
        <begin position="59"/>
        <end position="82"/>
    </location>
</feature>
<evidence type="ECO:0000256" key="4">
    <source>
        <dbReference type="ARBA" id="ARBA00022989"/>
    </source>
</evidence>
<keyword evidence="3 6" id="KW-0812">Transmembrane</keyword>
<evidence type="ECO:0000313" key="8">
    <source>
        <dbReference type="Proteomes" id="UP001165395"/>
    </source>
</evidence>
<dbReference type="EMBL" id="JAJBZT010000008">
    <property type="protein sequence ID" value="MCB6184684.1"/>
    <property type="molecule type" value="Genomic_DNA"/>
</dbReference>
<keyword evidence="5 6" id="KW-0472">Membrane</keyword>
<dbReference type="PANTHER" id="PTHR33931">
    <property type="entry name" value="HOLIN-LIKE PROTEIN CIDA-RELATED"/>
    <property type="match status" value="1"/>
</dbReference>
<keyword evidence="4 6" id="KW-1133">Transmembrane helix</keyword>
<feature type="transmembrane region" description="Helical" evidence="6">
    <location>
        <begin position="29"/>
        <end position="47"/>
    </location>
</feature>
<dbReference type="Pfam" id="PF03788">
    <property type="entry name" value="LrgA"/>
    <property type="match status" value="1"/>
</dbReference>
<dbReference type="RefSeq" id="WP_227181540.1">
    <property type="nucleotide sequence ID" value="NZ_JAJBZT010000008.1"/>
</dbReference>
<sequence length="121" mass="13735">MHTKILSAALIVSLFYLLTQLSKIIHFIIPAPIVGMIILLCLFNLVAGSNKYFEEGGGFILKNILLFFMPPLVCLPDSFQLIKDNQLLFLVFFGLASILFFFATACVVKWVFNFEQRRGLK</sequence>
<proteinExistence type="predicted"/>
<dbReference type="InterPro" id="IPR005538">
    <property type="entry name" value="LrgA/CidA"/>
</dbReference>
<evidence type="ECO:0000256" key="3">
    <source>
        <dbReference type="ARBA" id="ARBA00022692"/>
    </source>
</evidence>
<organism evidence="7 8">
    <name type="scientific">Leeia speluncae</name>
    <dbReference type="NCBI Taxonomy" id="2884804"/>
    <lineage>
        <taxon>Bacteria</taxon>
        <taxon>Pseudomonadati</taxon>
        <taxon>Pseudomonadota</taxon>
        <taxon>Betaproteobacteria</taxon>
        <taxon>Neisseriales</taxon>
        <taxon>Leeiaceae</taxon>
        <taxon>Leeia</taxon>
    </lineage>
</organism>
<comment type="subcellular location">
    <subcellularLocation>
        <location evidence="1">Cell membrane</location>
        <topology evidence="1">Multi-pass membrane protein</topology>
    </subcellularLocation>
</comment>
<dbReference type="PANTHER" id="PTHR33931:SF2">
    <property type="entry name" value="HOLIN-LIKE PROTEIN CIDA"/>
    <property type="match status" value="1"/>
</dbReference>
<evidence type="ECO:0000256" key="2">
    <source>
        <dbReference type="ARBA" id="ARBA00022475"/>
    </source>
</evidence>